<dbReference type="InterPro" id="IPR054549">
    <property type="entry name" value="UVB_sens_RUS_dom"/>
</dbReference>
<reference evidence="4" key="1">
    <citation type="journal article" date="2023" name="GigaByte">
        <title>Genome assembly of the bearded iris, Iris pallida Lam.</title>
        <authorList>
            <person name="Bruccoleri R.E."/>
            <person name="Oakeley E.J."/>
            <person name="Faust A.M.E."/>
            <person name="Altorfer M."/>
            <person name="Dessus-Babus S."/>
            <person name="Burckhardt D."/>
            <person name="Oertli M."/>
            <person name="Naumann U."/>
            <person name="Petersen F."/>
            <person name="Wong J."/>
        </authorList>
    </citation>
    <scope>NUCLEOTIDE SEQUENCE</scope>
    <source>
        <strain evidence="4">GSM-AAB239-AS_SAM_17_03QT</strain>
    </source>
</reference>
<dbReference type="InterPro" id="IPR055412">
    <property type="entry name" value="UVB_sens_C"/>
</dbReference>
<keyword evidence="5" id="KW-1185">Reference proteome</keyword>
<dbReference type="Pfam" id="PF24160">
    <property type="entry name" value="UVB_sens_C"/>
    <property type="match status" value="1"/>
</dbReference>
<evidence type="ECO:0000259" key="3">
    <source>
        <dbReference type="Pfam" id="PF24160"/>
    </source>
</evidence>
<name>A0AAX6EV64_IRIPA</name>
<organism evidence="4 5">
    <name type="scientific">Iris pallida</name>
    <name type="common">Sweet iris</name>
    <dbReference type="NCBI Taxonomy" id="29817"/>
    <lineage>
        <taxon>Eukaryota</taxon>
        <taxon>Viridiplantae</taxon>
        <taxon>Streptophyta</taxon>
        <taxon>Embryophyta</taxon>
        <taxon>Tracheophyta</taxon>
        <taxon>Spermatophyta</taxon>
        <taxon>Magnoliopsida</taxon>
        <taxon>Liliopsida</taxon>
        <taxon>Asparagales</taxon>
        <taxon>Iridaceae</taxon>
        <taxon>Iridoideae</taxon>
        <taxon>Irideae</taxon>
        <taxon>Iris</taxon>
    </lineage>
</organism>
<comment type="caution">
    <text evidence="4">The sequence shown here is derived from an EMBL/GenBank/DDBJ whole genome shotgun (WGS) entry which is preliminary data.</text>
</comment>
<dbReference type="Pfam" id="PF04884">
    <property type="entry name" value="UVB_sens_prot"/>
    <property type="match status" value="1"/>
</dbReference>
<accession>A0AAX6EV64</accession>
<dbReference type="PANTHER" id="PTHR12770">
    <property type="entry name" value="RUS1 FAMILY PROTEIN C16ORF58"/>
    <property type="match status" value="1"/>
</dbReference>
<reference evidence="4" key="2">
    <citation type="submission" date="2023-04" db="EMBL/GenBank/DDBJ databases">
        <authorList>
            <person name="Bruccoleri R.E."/>
            <person name="Oakeley E.J."/>
            <person name="Faust A.-M."/>
            <person name="Dessus-Babus S."/>
            <person name="Altorfer M."/>
            <person name="Burckhardt D."/>
            <person name="Oertli M."/>
            <person name="Naumann U."/>
            <person name="Petersen F."/>
            <person name="Wong J."/>
        </authorList>
    </citation>
    <scope>NUCLEOTIDE SEQUENCE</scope>
    <source>
        <strain evidence="4">GSM-AAB239-AS_SAM_17_03QT</strain>
        <tissue evidence="4">Leaf</tissue>
    </source>
</reference>
<feature type="domain" description="Root UVB sensitive protein C-terminal" evidence="3">
    <location>
        <begin position="348"/>
        <end position="480"/>
    </location>
</feature>
<evidence type="ECO:0000259" key="2">
    <source>
        <dbReference type="Pfam" id="PF04884"/>
    </source>
</evidence>
<proteinExistence type="inferred from homology"/>
<sequence length="499" mass="56376">MLLLSFPFSSSSSPSSSSFLFLQNPNIKPVRCFSQKFHTPRADEKDDQQQQRVRSLLVERYRDGSSKRYILGANSHLQTVREEHEHLLNVVQENHFSDLSWLPRGIKDFILPKGYPGSVSDDYLDYMLWQFPTNVTGWVCHTIVTSSLLKAVGVGSFTGTSVAASAAAVRWVSKDGLGAVGRLLIGGRFGNLFDDDPKQWRMYADFIGSAGSIFELSTQLYPAYFLPLASLGNLAKAVARGLKDPSFRVIQNHFSISGNLGEVAAKEEVWEVVAQILGLGLGILIMDTPGLQASYSLLTFTWMSTRLLHLWLRYQSLTVLKFNTINLKRARLLVRSHVMHQTVPGYVDCNKQENILSWENFAHPQVTYGVSMEKMIGMEVSSHTVKTLLKLYRKEKYILFVNQQRSKVVNYLVTFKVGATSLSVLKSLWQAHWLHEHRKMSPDHVLSMLEESLLELEEGFPGFLRQLEEAGWEKQHIILKVPSDLLFEAADTLDFASDA</sequence>
<comment type="similarity">
    <text evidence="1">Belongs to the RUS1 family.</text>
</comment>
<evidence type="ECO:0000256" key="1">
    <source>
        <dbReference type="ARBA" id="ARBA00007558"/>
    </source>
</evidence>
<dbReference type="InterPro" id="IPR006968">
    <property type="entry name" value="RUS_fam"/>
</dbReference>
<protein>
    <submittedName>
        <fullName evidence="4">Protein root UVB sensitive 5 isoform X1</fullName>
    </submittedName>
</protein>
<dbReference type="PANTHER" id="PTHR12770:SF27">
    <property type="entry name" value="PROTEIN ROOT UVB SENSITIVE 5"/>
    <property type="match status" value="1"/>
</dbReference>
<dbReference type="EMBL" id="JANAVB010033721">
    <property type="protein sequence ID" value="KAJ6807980.1"/>
    <property type="molecule type" value="Genomic_DNA"/>
</dbReference>
<dbReference type="AlphaFoldDB" id="A0AAX6EV64"/>
<evidence type="ECO:0000313" key="4">
    <source>
        <dbReference type="EMBL" id="KAJ6807980.1"/>
    </source>
</evidence>
<dbReference type="Proteomes" id="UP001140949">
    <property type="component" value="Unassembled WGS sequence"/>
</dbReference>
<feature type="domain" description="Protein root UVB sensitive/RUS" evidence="2">
    <location>
        <begin position="101"/>
        <end position="340"/>
    </location>
</feature>
<evidence type="ECO:0000313" key="5">
    <source>
        <dbReference type="Proteomes" id="UP001140949"/>
    </source>
</evidence>
<gene>
    <name evidence="4" type="ORF">M6B38_171795</name>
</gene>